<evidence type="ECO:0000313" key="2">
    <source>
        <dbReference type="EMBL" id="VVD83562.1"/>
    </source>
</evidence>
<feature type="region of interest" description="Disordered" evidence="1">
    <location>
        <begin position="1"/>
        <end position="29"/>
    </location>
</feature>
<dbReference type="InterPro" id="IPR009091">
    <property type="entry name" value="RCC1/BLIP-II"/>
</dbReference>
<organism evidence="2 3">
    <name type="scientific">Pandoraea anhela</name>
    <dbReference type="NCBI Taxonomy" id="2508295"/>
    <lineage>
        <taxon>Bacteria</taxon>
        <taxon>Pseudomonadati</taxon>
        <taxon>Pseudomonadota</taxon>
        <taxon>Betaproteobacteria</taxon>
        <taxon>Burkholderiales</taxon>
        <taxon>Burkholderiaceae</taxon>
        <taxon>Pandoraea</taxon>
    </lineage>
</organism>
<dbReference type="PANTHER" id="PTHR45982:SF1">
    <property type="entry name" value="REGULATOR OF CHROMOSOME CONDENSATION"/>
    <property type="match status" value="1"/>
</dbReference>
<keyword evidence="3" id="KW-1185">Reference proteome</keyword>
<dbReference type="InterPro" id="IPR051553">
    <property type="entry name" value="Ran_GTPase-activating"/>
</dbReference>
<accession>A0A5E4T8M2</accession>
<name>A0A5E4T8M2_9BURK</name>
<dbReference type="Gene3D" id="2.130.10.30">
    <property type="entry name" value="Regulator of chromosome condensation 1/beta-lactamase-inhibitor protein II"/>
    <property type="match status" value="2"/>
</dbReference>
<dbReference type="EMBL" id="CABPSB010000003">
    <property type="protein sequence ID" value="VVD83562.1"/>
    <property type="molecule type" value="Genomic_DNA"/>
</dbReference>
<protein>
    <recommendedName>
        <fullName evidence="4">Alpha-tubulin suppressor-like RCC1 family protein</fullName>
    </recommendedName>
</protein>
<reference evidence="2 3" key="1">
    <citation type="submission" date="2019-08" db="EMBL/GenBank/DDBJ databases">
        <authorList>
            <person name="Peeters C."/>
        </authorList>
    </citation>
    <scope>NUCLEOTIDE SEQUENCE [LARGE SCALE GENOMIC DNA]</scope>
    <source>
        <strain evidence="2 3">LMG 31108</strain>
    </source>
</reference>
<gene>
    <name evidence="2" type="ORF">PAN31108_01237</name>
</gene>
<dbReference type="PANTHER" id="PTHR45982">
    <property type="entry name" value="REGULATOR OF CHROMOSOME CONDENSATION"/>
    <property type="match status" value="1"/>
</dbReference>
<sequence length="1723" mass="180408">MLMDEPLAAAPEDAGDGETASFANTQARADITDAPVEPAEAPTDLTNAPAALDDAPADLSHTETDFPAVPMTFAAAPATLSAAPATDIAAVSLDITDETGALAGLIAPRVPVAEAYGGVGYRDISKPDGKVIVIVPPNLEYVPGDTVLLYWKDDKTAAQTYTIEPKDLFNPLTIPVDSLWVERQGDGLIPVWYTFTSSINNEVAASPKLMVVVKTTVPGGIDPDPVLTPETNERLAPPLVPSIVIGPSEAALGAIVHVPEWLNMHVGDKLRVRWGTQAVYHPPLTAEEVGKPVAVTVPERIILAAGDGEKIMVTYDIDDVVREWSYNSPAAFVNVEASGATLLKPGVLQASGDQLNFTGLQGAAADVIVTFQNPPMVVGDIVRVHFDGMSRGGFEVAYFVDIPVQSAGSFIFANIPNNVIGNVVPGIASVYYVVRSAAGQEKARSQRLSLTITGRAVILPAPSVMEADGATLDPAKVTNGATVIVPSWPGMALTDQVTMIWEGTRSSGLTLSHSETKIVGPNDVNQIMVFGVPKSAVDGLAGGNVRVSYFVTHGADRPRNSERLVLDVLGTIALERPDVGGVVNGELIPPNTPGAGVQVTVPMWELMAAGDKLEWFWTGVSPAGTTSGSVILDRTQVTRPYVFAVPRTVVDANANGRESVSVSYRVTRAGSEVAQNSAINQFRVTPPLAERLAAPSVDQASGGITLDPDSVPPQGATIRIPIYDGMISGDLVYVRFGSAVGPELIGTIDVTKNLVGHELTILVPKSKVQQYLGGPVVVNYSVLSPGGKLRDSANLVLNIATEVKWPAPRVDEADGDSLDPVVAAGGVTTRILRSTQMERNDRLVLHWGAPGDPGYYIDSITVSTQRDYRFLVEPEDVAPWIGKTVPVRYEVVRAGVTFRSETLNLRIGASATEPLPAPTIPEAPNGVIDPATIGTKVTARINVYPGMQLGDFITMTWGGGVGSGGLEWTIDVSSTVVGRPIERDIPLANITAFEGREVVLKYTVDSGTPPLRESEEYTVKIERASLTLPAPRVPAVSAGVLDPRQVPSGAQVLVDRHASMRLGDLIVLHWDSSKPGGSFTHSELVGSAQTPIPFTVPIANVLAGVDGTVEVWFQVMRGATEIATGEVLTFAIRQSALPLPVFTLANGQLLDPDRVPSTGATVTLAASGLFRANDQITLNWTGTVGAGTGSTTHTVSAAEAGGAITMTMPKSAVDANNGNTVTLAYSVTRAAGGAIERSGNNIYDIRRELGSGDLLVMGARYNSNSYRGSGASQYLRSISAVAPRGDLLAEWRYDDEVTWVTGVTFKDTRPWVPLKVRSKTNQITINPVNVVGSGSDSVSATGTAALVAILSPRNNVAVWGARAGGNDLSNNTAILTIDNVREVSSTSSAFALRYEQGQVATFGNTTYGGSIPQASRGITDAVRIHGNSGAFVAVRGGGYLTSWGFSQWGGTLANGADALTDVVKVASSGKAFCALRRAGQVVAWGDGASGGNPNQGITGLSNVRDVRGNYTSFIALLDNKSVIGWGDQTDGGLVPGAVASRRDIIELSSATARSFAVRTEGGQVLAWGRPGYGDVVPSPINGFIDIVQVVATWGAYCVLRSNGAVACWGDPNRGNSMPANIGLMRNIVHVCGTSGAFAALTRDGTVVVWGNPAHTNITAIAPLLVDIVALYSSTESFVAIKRNGGVVTWGVAAGGGDSSSVRAALENGVRYQASAGGVIVNAA</sequence>
<dbReference type="Proteomes" id="UP000406256">
    <property type="component" value="Unassembled WGS sequence"/>
</dbReference>
<proteinExistence type="predicted"/>
<evidence type="ECO:0000256" key="1">
    <source>
        <dbReference type="SAM" id="MobiDB-lite"/>
    </source>
</evidence>
<dbReference type="SUPFAM" id="SSF50985">
    <property type="entry name" value="RCC1/BLIP-II"/>
    <property type="match status" value="1"/>
</dbReference>
<evidence type="ECO:0008006" key="4">
    <source>
        <dbReference type="Google" id="ProtNLM"/>
    </source>
</evidence>
<evidence type="ECO:0000313" key="3">
    <source>
        <dbReference type="Proteomes" id="UP000406256"/>
    </source>
</evidence>